<feature type="chain" id="PRO_5043417343" evidence="1">
    <location>
        <begin position="21"/>
        <end position="239"/>
    </location>
</feature>
<proteinExistence type="predicted"/>
<comment type="caution">
    <text evidence="2">The sequence shown here is derived from an EMBL/GenBank/DDBJ whole genome shotgun (WGS) entry which is preliminary data.</text>
</comment>
<feature type="signal peptide" evidence="1">
    <location>
        <begin position="1"/>
        <end position="20"/>
    </location>
</feature>
<dbReference type="AlphaFoldDB" id="A0AAV6V6N1"/>
<protein>
    <submittedName>
        <fullName evidence="2">Uncharacterized protein</fullName>
    </submittedName>
</protein>
<dbReference type="EMBL" id="JAFNEN010000142">
    <property type="protein sequence ID" value="KAG8192229.1"/>
    <property type="molecule type" value="Genomic_DNA"/>
</dbReference>
<reference evidence="2 3" key="1">
    <citation type="journal article" date="2022" name="Nat. Ecol. Evol.">
        <title>A masculinizing supergene underlies an exaggerated male reproductive morph in a spider.</title>
        <authorList>
            <person name="Hendrickx F."/>
            <person name="De Corte Z."/>
            <person name="Sonet G."/>
            <person name="Van Belleghem S.M."/>
            <person name="Kostlbacher S."/>
            <person name="Vangestel C."/>
        </authorList>
    </citation>
    <scope>NUCLEOTIDE SEQUENCE [LARGE SCALE GENOMIC DNA]</scope>
    <source>
        <strain evidence="2">W744_W776</strain>
    </source>
</reference>
<gene>
    <name evidence="2" type="ORF">JTE90_014088</name>
</gene>
<sequence length="239" mass="26535">MKFLLLILGLILASSCSVLADPQCHTSEVMQCADIAIQWVQTLPKQSIATTEEDVAYACQELTEAIECALKYKDSCMTPLQKEAVGFLLDGVFEFRDSFCKSGNALRATYLAHATCLNKVSQSEGLKEQIEYSLAVLEGMMTTKNSDKIMYSCCGYRKIRGELCRMVQDTCGQEALDMVMDLIHMVSAQLPDVVCNSIDGNEDRCQQILPAPGTKVSSDMKSKPIYEFLQNSFSTWVDL</sequence>
<dbReference type="PROSITE" id="PS51257">
    <property type="entry name" value="PROKAR_LIPOPROTEIN"/>
    <property type="match status" value="1"/>
</dbReference>
<keyword evidence="1" id="KW-0732">Signal</keyword>
<name>A0AAV6V6N1_9ARAC</name>
<organism evidence="2 3">
    <name type="scientific">Oedothorax gibbosus</name>
    <dbReference type="NCBI Taxonomy" id="931172"/>
    <lineage>
        <taxon>Eukaryota</taxon>
        <taxon>Metazoa</taxon>
        <taxon>Ecdysozoa</taxon>
        <taxon>Arthropoda</taxon>
        <taxon>Chelicerata</taxon>
        <taxon>Arachnida</taxon>
        <taxon>Araneae</taxon>
        <taxon>Araneomorphae</taxon>
        <taxon>Entelegynae</taxon>
        <taxon>Araneoidea</taxon>
        <taxon>Linyphiidae</taxon>
        <taxon>Erigoninae</taxon>
        <taxon>Oedothorax</taxon>
    </lineage>
</organism>
<evidence type="ECO:0000313" key="2">
    <source>
        <dbReference type="EMBL" id="KAG8192229.1"/>
    </source>
</evidence>
<dbReference type="PANTHER" id="PTHR33964">
    <property type="entry name" value="RE45066P-RELATED"/>
    <property type="match status" value="1"/>
</dbReference>
<keyword evidence="3" id="KW-1185">Reference proteome</keyword>
<evidence type="ECO:0000256" key="1">
    <source>
        <dbReference type="SAM" id="SignalP"/>
    </source>
</evidence>
<accession>A0AAV6V6N1</accession>
<dbReference type="Proteomes" id="UP000827092">
    <property type="component" value="Unassembled WGS sequence"/>
</dbReference>
<dbReference type="PANTHER" id="PTHR33964:SF1">
    <property type="entry name" value="RE45066P"/>
    <property type="match status" value="1"/>
</dbReference>
<evidence type="ECO:0000313" key="3">
    <source>
        <dbReference type="Proteomes" id="UP000827092"/>
    </source>
</evidence>